<comment type="caution">
    <text evidence="4">The sequence shown here is derived from an EMBL/GenBank/DDBJ whole genome shotgun (WGS) entry which is preliminary data.</text>
</comment>
<dbReference type="eggNOG" id="COG0747">
    <property type="taxonomic scope" value="Bacteria"/>
</dbReference>
<proteinExistence type="predicted"/>
<dbReference type="EMBL" id="JPVN01000014">
    <property type="protein sequence ID" value="KGR78067.1"/>
    <property type="molecule type" value="Genomic_DNA"/>
</dbReference>
<dbReference type="Gene3D" id="3.40.190.10">
    <property type="entry name" value="Periplasmic binding protein-like II"/>
    <property type="match status" value="1"/>
</dbReference>
<dbReference type="Gene3D" id="3.10.105.10">
    <property type="entry name" value="Dipeptide-binding Protein, Domain 3"/>
    <property type="match status" value="1"/>
</dbReference>
<dbReference type="PANTHER" id="PTHR30290">
    <property type="entry name" value="PERIPLASMIC BINDING COMPONENT OF ABC TRANSPORTER"/>
    <property type="match status" value="1"/>
</dbReference>
<dbReference type="PIRSF" id="PIRSF002741">
    <property type="entry name" value="MppA"/>
    <property type="match status" value="1"/>
</dbReference>
<dbReference type="Proteomes" id="UP000030416">
    <property type="component" value="Unassembled WGS sequence"/>
</dbReference>
<dbReference type="GO" id="GO:0042597">
    <property type="term" value="C:periplasmic space"/>
    <property type="evidence" value="ECO:0007669"/>
    <property type="project" value="UniProtKB-ARBA"/>
</dbReference>
<evidence type="ECO:0000313" key="4">
    <source>
        <dbReference type="EMBL" id="KGR78067.1"/>
    </source>
</evidence>
<dbReference type="InterPro" id="IPR030678">
    <property type="entry name" value="Peptide/Ni-bd"/>
</dbReference>
<keyword evidence="1" id="KW-0732">Signal</keyword>
<dbReference type="GO" id="GO:1904680">
    <property type="term" value="F:peptide transmembrane transporter activity"/>
    <property type="evidence" value="ECO:0007669"/>
    <property type="project" value="TreeGrafter"/>
</dbReference>
<accession>A0A0A3ITB6</accession>
<dbReference type="STRING" id="1384049.CD29_13015"/>
<dbReference type="GO" id="GO:0015833">
    <property type="term" value="P:peptide transport"/>
    <property type="evidence" value="ECO:0007669"/>
    <property type="project" value="TreeGrafter"/>
</dbReference>
<dbReference type="SUPFAM" id="SSF53850">
    <property type="entry name" value="Periplasmic binding protein-like II"/>
    <property type="match status" value="1"/>
</dbReference>
<dbReference type="PROSITE" id="PS51257">
    <property type="entry name" value="PROKAR_LIPOPROTEIN"/>
    <property type="match status" value="1"/>
</dbReference>
<dbReference type="CDD" id="cd08502">
    <property type="entry name" value="PBP2_NikA_DppA_OppA_like_16"/>
    <property type="match status" value="1"/>
</dbReference>
<dbReference type="OrthoDB" id="9796817at2"/>
<dbReference type="GO" id="GO:0043190">
    <property type="term" value="C:ATP-binding cassette (ABC) transporter complex"/>
    <property type="evidence" value="ECO:0007669"/>
    <property type="project" value="InterPro"/>
</dbReference>
<keyword evidence="5" id="KW-1185">Reference proteome</keyword>
<reference evidence="4 5" key="1">
    <citation type="submission" date="2014-02" db="EMBL/GenBank/DDBJ databases">
        <title>Draft genome sequence of Lysinibacillus manganicus DSM 26584T.</title>
        <authorList>
            <person name="Zhang F."/>
            <person name="Wang G."/>
            <person name="Zhang L."/>
        </authorList>
    </citation>
    <scope>NUCLEOTIDE SEQUENCE [LARGE SCALE GENOMIC DNA]</scope>
    <source>
        <strain evidence="4 5">DSM 26584</strain>
    </source>
</reference>
<evidence type="ECO:0000256" key="2">
    <source>
        <dbReference type="SAM" id="MobiDB-lite"/>
    </source>
</evidence>
<evidence type="ECO:0000256" key="1">
    <source>
        <dbReference type="ARBA" id="ARBA00022729"/>
    </source>
</evidence>
<dbReference type="InterPro" id="IPR039424">
    <property type="entry name" value="SBP_5"/>
</dbReference>
<gene>
    <name evidence="4" type="ORF">CD29_13015</name>
</gene>
<evidence type="ECO:0000313" key="5">
    <source>
        <dbReference type="Proteomes" id="UP000030416"/>
    </source>
</evidence>
<dbReference type="RefSeq" id="WP_036187319.1">
    <property type="nucleotide sequence ID" value="NZ_AVDA01000014.1"/>
</dbReference>
<organism evidence="4 5">
    <name type="scientific">Ureibacillus manganicus DSM 26584</name>
    <dbReference type="NCBI Taxonomy" id="1384049"/>
    <lineage>
        <taxon>Bacteria</taxon>
        <taxon>Bacillati</taxon>
        <taxon>Bacillota</taxon>
        <taxon>Bacilli</taxon>
        <taxon>Bacillales</taxon>
        <taxon>Caryophanaceae</taxon>
        <taxon>Ureibacillus</taxon>
    </lineage>
</organism>
<evidence type="ECO:0000259" key="3">
    <source>
        <dbReference type="Pfam" id="PF00496"/>
    </source>
</evidence>
<sequence>MRNLKSILLLVVLSVIALIIVGCSGQENGSTNTDSNSNPNPSNNSGETDTTARTEGGVLEFAFNAQPPTLDPLATTATATRDFARTMFEGLVTFDSNYQIQPLLAESFEVNQEENQVIFKIRKGVKFHNGKDLTVDDVVASMERWATKSAQAKSFLPGITFSAPDDETVVAQLEKTGFVDMYIFADQTQIAAIMPKEIAQQEEVKEYIGTGPYKFVEWKQDQYILVEKFDEYVSPEGEPDGLAGKREVFVDQIKFNIVPDSITRVTGLQTGEYHVGNFIPYDSFQMLDSDPNVEMKIVESSMGGLVFNKAKGVFSDIKMRQAVAAALDIDAINFAAYGDEKFFSKSPQLMLESQIDWYTDAGSENYNQKNIEKAKQLIEEAGYNGEVIRIITSREYEDYYAFCVVAHEQLKAIGLNVELEVYDWATVLEKRQNPDIYEIFASGWALRPTPVQYPFLDSAGAWPGWTNSEEIDSAIFNIRNAQSAEEAKEHTVKLQTAFWDYVPIIKMGNSMEISSYRSNVQGFDYFIGPVLWNVSIEK</sequence>
<dbReference type="Pfam" id="PF00496">
    <property type="entry name" value="SBP_bac_5"/>
    <property type="match status" value="1"/>
</dbReference>
<dbReference type="InterPro" id="IPR000914">
    <property type="entry name" value="SBP_5_dom"/>
</dbReference>
<feature type="region of interest" description="Disordered" evidence="2">
    <location>
        <begin position="28"/>
        <end position="51"/>
    </location>
</feature>
<name>A0A0A3ITB6_9BACL</name>
<dbReference type="PANTHER" id="PTHR30290:SF38">
    <property type="entry name" value="D,D-DIPEPTIDE-BINDING PERIPLASMIC PROTEIN DDPA-RELATED"/>
    <property type="match status" value="1"/>
</dbReference>
<feature type="compositionally biased region" description="Low complexity" evidence="2">
    <location>
        <begin position="28"/>
        <end position="46"/>
    </location>
</feature>
<feature type="domain" description="Solute-binding protein family 5" evidence="3">
    <location>
        <begin position="99"/>
        <end position="453"/>
    </location>
</feature>
<dbReference type="AlphaFoldDB" id="A0A0A3ITB6"/>
<protein>
    <recommendedName>
        <fullName evidence="3">Solute-binding protein family 5 domain-containing protein</fullName>
    </recommendedName>
</protein>